<evidence type="ECO:0000313" key="2">
    <source>
        <dbReference type="EMBL" id="CEA00920.1"/>
    </source>
</evidence>
<dbReference type="Gene3D" id="3.40.50.1820">
    <property type="entry name" value="alpha/beta hydrolase"/>
    <property type="match status" value="1"/>
</dbReference>
<sequence length="268" mass="31414">MWKWETENEPKGVVVIVHDLLEHHEYYDELTVKLRRDGYHVIIGDLPGHGQTTRVNKGHINSFDQYVERVAEWHELAARYDLPTFILGQGLGALIALEAHRQNKIQSDGIVALNPLLSFKQSFMNRKNTILTSVRVTSDEARFNLGIKMSYFTQDKRFLARYEQDELIVDKVSYQWYKTIINQMKLTSENMEEVAGVPILTVMSNDNQIINPYLSAKYIKRTLSDDFRFTMLDSEEHSIFQRENIEYPYYLMKQFFNAQLFSIGVIME</sequence>
<dbReference type="OrthoDB" id="9806902at2"/>
<gene>
    <name evidence="2" type="primary">ytpA_2</name>
    <name evidence="2" type="ORF">BN1048_01152</name>
</gene>
<evidence type="ECO:0000259" key="1">
    <source>
        <dbReference type="Pfam" id="PF12146"/>
    </source>
</evidence>
<dbReference type="eggNOG" id="COG2267">
    <property type="taxonomic scope" value="Bacteria"/>
</dbReference>
<protein>
    <submittedName>
        <fullName evidence="2">Phospholipase YtpA</fullName>
    </submittedName>
</protein>
<organism evidence="2 3">
    <name type="scientific">Jeotgalicoccus saudimassiliensis</name>
    <dbReference type="NCBI Taxonomy" id="1461582"/>
    <lineage>
        <taxon>Bacteria</taxon>
        <taxon>Bacillati</taxon>
        <taxon>Bacillota</taxon>
        <taxon>Bacilli</taxon>
        <taxon>Bacillales</taxon>
        <taxon>Staphylococcaceae</taxon>
        <taxon>Jeotgalicoccus</taxon>
    </lineage>
</organism>
<accession>A0A078M3V0</accession>
<dbReference type="Pfam" id="PF12146">
    <property type="entry name" value="Hydrolase_4"/>
    <property type="match status" value="1"/>
</dbReference>
<dbReference type="InterPro" id="IPR051044">
    <property type="entry name" value="MAG_DAG_Lipase"/>
</dbReference>
<dbReference type="PANTHER" id="PTHR11614">
    <property type="entry name" value="PHOSPHOLIPASE-RELATED"/>
    <property type="match status" value="1"/>
</dbReference>
<dbReference type="InterPro" id="IPR029058">
    <property type="entry name" value="AB_hydrolase_fold"/>
</dbReference>
<feature type="domain" description="Serine aminopeptidase S33" evidence="1">
    <location>
        <begin position="9"/>
        <end position="240"/>
    </location>
</feature>
<dbReference type="AlphaFoldDB" id="A0A078M3V0"/>
<dbReference type="InterPro" id="IPR022742">
    <property type="entry name" value="Hydrolase_4"/>
</dbReference>
<dbReference type="STRING" id="1461582.BN1048_01152"/>
<dbReference type="HOGENOM" id="CLU_026209_7_2_9"/>
<keyword evidence="3" id="KW-1185">Reference proteome</keyword>
<dbReference type="RefSeq" id="WP_035809339.1">
    <property type="nucleotide sequence ID" value="NZ_CCSE01000001.1"/>
</dbReference>
<reference evidence="2 3" key="1">
    <citation type="submission" date="2014-07" db="EMBL/GenBank/DDBJ databases">
        <authorList>
            <person name="Urmite Genomes Urmite Genomes"/>
        </authorList>
    </citation>
    <scope>NUCLEOTIDE SEQUENCE [LARGE SCALE GENOMIC DNA]</scope>
    <source>
        <strain evidence="2 3">13MG44_air</strain>
    </source>
</reference>
<name>A0A078M3V0_9STAP</name>
<dbReference type="SUPFAM" id="SSF53474">
    <property type="entry name" value="alpha/beta-Hydrolases"/>
    <property type="match status" value="1"/>
</dbReference>
<dbReference type="EMBL" id="CCSE01000001">
    <property type="protein sequence ID" value="CEA00920.1"/>
    <property type="molecule type" value="Genomic_DNA"/>
</dbReference>
<evidence type="ECO:0000313" key="3">
    <source>
        <dbReference type="Proteomes" id="UP000044136"/>
    </source>
</evidence>
<dbReference type="Proteomes" id="UP000044136">
    <property type="component" value="Unassembled WGS sequence"/>
</dbReference>
<proteinExistence type="predicted"/>